<keyword evidence="8 9" id="KW-0472">Membrane</keyword>
<dbReference type="InterPro" id="IPR003439">
    <property type="entry name" value="ABC_transporter-like_ATP-bd"/>
</dbReference>
<feature type="transmembrane region" description="Helical" evidence="9">
    <location>
        <begin position="137"/>
        <end position="154"/>
    </location>
</feature>
<keyword evidence="6" id="KW-0067">ATP-binding</keyword>
<dbReference type="GO" id="GO:0140359">
    <property type="term" value="F:ABC-type transporter activity"/>
    <property type="evidence" value="ECO:0007669"/>
    <property type="project" value="InterPro"/>
</dbReference>
<comment type="similarity">
    <text evidence="2">Belongs to the ABC transporter superfamily. ABCC family. Conjugate transporter (TC 3.A.1.208) subfamily.</text>
</comment>
<evidence type="ECO:0000256" key="2">
    <source>
        <dbReference type="ARBA" id="ARBA00009726"/>
    </source>
</evidence>
<dbReference type="PROSITE" id="PS50929">
    <property type="entry name" value="ABC_TM1F"/>
    <property type="match status" value="1"/>
</dbReference>
<comment type="subcellular location">
    <subcellularLocation>
        <location evidence="1">Membrane</location>
        <topology evidence="1">Multi-pass membrane protein</topology>
    </subcellularLocation>
</comment>
<dbReference type="Gene3D" id="1.20.1560.10">
    <property type="entry name" value="ABC transporter type 1, transmembrane domain"/>
    <property type="match status" value="1"/>
</dbReference>
<name>A0A1X7VW20_AMPQE</name>
<dbReference type="GO" id="GO:0005524">
    <property type="term" value="F:ATP binding"/>
    <property type="evidence" value="ECO:0007669"/>
    <property type="project" value="UniProtKB-KW"/>
</dbReference>
<organism evidence="11">
    <name type="scientific">Amphimedon queenslandica</name>
    <name type="common">Sponge</name>
    <dbReference type="NCBI Taxonomy" id="400682"/>
    <lineage>
        <taxon>Eukaryota</taxon>
        <taxon>Metazoa</taxon>
        <taxon>Porifera</taxon>
        <taxon>Demospongiae</taxon>
        <taxon>Heteroscleromorpha</taxon>
        <taxon>Haplosclerida</taxon>
        <taxon>Niphatidae</taxon>
        <taxon>Amphimedon</taxon>
    </lineage>
</organism>
<feature type="transmembrane region" description="Helical" evidence="9">
    <location>
        <begin position="46"/>
        <end position="71"/>
    </location>
</feature>
<dbReference type="InterPro" id="IPR050173">
    <property type="entry name" value="ABC_transporter_C-like"/>
</dbReference>
<keyword evidence="4 9" id="KW-0812">Transmembrane</keyword>
<feature type="domain" description="ABC transmembrane type-1" evidence="10">
    <location>
        <begin position="1"/>
        <end position="187"/>
    </location>
</feature>
<keyword evidence="3" id="KW-0813">Transport</keyword>
<dbReference type="PANTHER" id="PTHR24223">
    <property type="entry name" value="ATP-BINDING CASSETTE SUB-FAMILY C"/>
    <property type="match status" value="1"/>
</dbReference>
<keyword evidence="7 9" id="KW-1133">Transmembrane helix</keyword>
<dbReference type="Pfam" id="PF00005">
    <property type="entry name" value="ABC_tran"/>
    <property type="match status" value="1"/>
</dbReference>
<evidence type="ECO:0000256" key="7">
    <source>
        <dbReference type="ARBA" id="ARBA00022989"/>
    </source>
</evidence>
<dbReference type="InterPro" id="IPR011527">
    <property type="entry name" value="ABC1_TM_dom"/>
</dbReference>
<feature type="transmembrane region" description="Helical" evidence="9">
    <location>
        <begin position="160"/>
        <end position="186"/>
    </location>
</feature>
<evidence type="ECO:0000256" key="4">
    <source>
        <dbReference type="ARBA" id="ARBA00022692"/>
    </source>
</evidence>
<dbReference type="GO" id="GO:0016020">
    <property type="term" value="C:membrane"/>
    <property type="evidence" value="ECO:0007669"/>
    <property type="project" value="UniProtKB-SubCell"/>
</dbReference>
<evidence type="ECO:0000259" key="10">
    <source>
        <dbReference type="PROSITE" id="PS50929"/>
    </source>
</evidence>
<dbReference type="SUPFAM" id="SSF90123">
    <property type="entry name" value="ABC transporter transmembrane region"/>
    <property type="match status" value="1"/>
</dbReference>
<accession>A0A1X7VW20</accession>
<dbReference type="Gene3D" id="3.40.50.300">
    <property type="entry name" value="P-loop containing nucleotide triphosphate hydrolases"/>
    <property type="match status" value="1"/>
</dbReference>
<evidence type="ECO:0000256" key="9">
    <source>
        <dbReference type="SAM" id="Phobius"/>
    </source>
</evidence>
<dbReference type="InParanoid" id="A0A1X7VW20"/>
<evidence type="ECO:0000256" key="5">
    <source>
        <dbReference type="ARBA" id="ARBA00022741"/>
    </source>
</evidence>
<dbReference type="InterPro" id="IPR027417">
    <property type="entry name" value="P-loop_NTPase"/>
</dbReference>
<dbReference type="STRING" id="400682.A0A1X7VW20"/>
<evidence type="ECO:0000256" key="3">
    <source>
        <dbReference type="ARBA" id="ARBA00022448"/>
    </source>
</evidence>
<dbReference type="InterPro" id="IPR036640">
    <property type="entry name" value="ABC1_TM_sf"/>
</dbReference>
<proteinExistence type="inferred from homology"/>
<dbReference type="AlphaFoldDB" id="A0A1X7VW20"/>
<evidence type="ECO:0000256" key="6">
    <source>
        <dbReference type="ARBA" id="ARBA00022840"/>
    </source>
</evidence>
<dbReference type="OrthoDB" id="6500128at2759"/>
<dbReference type="SUPFAM" id="SSF52540">
    <property type="entry name" value="P-loop containing nucleoside triphosphate hydrolases"/>
    <property type="match status" value="1"/>
</dbReference>
<protein>
    <recommendedName>
        <fullName evidence="10">ABC transmembrane type-1 domain-containing protein</fullName>
    </recommendedName>
</protein>
<feature type="transmembrane region" description="Helical" evidence="9">
    <location>
        <begin position="20"/>
        <end position="40"/>
    </location>
</feature>
<dbReference type="Pfam" id="PF00664">
    <property type="entry name" value="ABC_membrane"/>
    <property type="match status" value="1"/>
</dbReference>
<sequence>MGHVINIASNDVHRFDECILYFPFFLVFPIHLFVVLYLLYLKVQWSSMIIVGVILVSLPVLISLSVIYSIFRFKAAKVTDRRVKVMNEIISGLRVIEVYGWEYAFSQLVCKIRREEVWDVFKGIIVKQLSVAYATRIHNLLIYVLLSVFLLTGGDLTPGIVYSVFAHTIFLRFTFSYFSQALLYLLESRVGYKRIKPLLAVVGAVGSGKCLLKELPVLSVTVSMRGTVAYDNQEVCVFSTSFRENILFGLPYEEEWYRTVVHACALEKENGDIMTLVGEREIILSGGEKARINLARAVYRKADICLLDDPLSAVDSAVSRHYI</sequence>
<dbReference type="GO" id="GO:0016887">
    <property type="term" value="F:ATP hydrolysis activity"/>
    <property type="evidence" value="ECO:0007669"/>
    <property type="project" value="InterPro"/>
</dbReference>
<dbReference type="PANTHER" id="PTHR24223:SF456">
    <property type="entry name" value="MULTIDRUG RESISTANCE-ASSOCIATED PROTEIN LETHAL(2)03659"/>
    <property type="match status" value="1"/>
</dbReference>
<evidence type="ECO:0000256" key="8">
    <source>
        <dbReference type="ARBA" id="ARBA00023136"/>
    </source>
</evidence>
<reference evidence="11" key="1">
    <citation type="submission" date="2017-05" db="UniProtKB">
        <authorList>
            <consortium name="EnsemblMetazoa"/>
        </authorList>
    </citation>
    <scope>IDENTIFICATION</scope>
</reference>
<keyword evidence="5" id="KW-0547">Nucleotide-binding</keyword>
<evidence type="ECO:0000313" key="11">
    <source>
        <dbReference type="EnsemblMetazoa" id="Aqu2.1.44308_001"/>
    </source>
</evidence>
<dbReference type="EnsemblMetazoa" id="Aqu2.1.44308_001">
    <property type="protein sequence ID" value="Aqu2.1.44308_001"/>
    <property type="gene ID" value="Aqu2.1.44308"/>
</dbReference>
<evidence type="ECO:0000256" key="1">
    <source>
        <dbReference type="ARBA" id="ARBA00004141"/>
    </source>
</evidence>